<evidence type="ECO:0000313" key="5">
    <source>
        <dbReference type="Proteomes" id="UP001148786"/>
    </source>
</evidence>
<keyword evidence="2" id="KW-0472">Membrane</keyword>
<evidence type="ECO:0000256" key="1">
    <source>
        <dbReference type="SAM" id="MobiDB-lite"/>
    </source>
</evidence>
<feature type="region of interest" description="Disordered" evidence="1">
    <location>
        <begin position="389"/>
        <end position="411"/>
    </location>
</feature>
<keyword evidence="2" id="KW-0812">Transmembrane</keyword>
<feature type="transmembrane region" description="Helical" evidence="2">
    <location>
        <begin position="28"/>
        <end position="51"/>
    </location>
</feature>
<keyword evidence="2" id="KW-1133">Transmembrane helix</keyword>
<evidence type="ECO:0000256" key="2">
    <source>
        <dbReference type="SAM" id="Phobius"/>
    </source>
</evidence>
<feature type="domain" description="DUF6533" evidence="3">
    <location>
        <begin position="37"/>
        <end position="81"/>
    </location>
</feature>
<dbReference type="AlphaFoldDB" id="A0A9W8JX00"/>
<dbReference type="Pfam" id="PF20151">
    <property type="entry name" value="DUF6533"/>
    <property type="match status" value="1"/>
</dbReference>
<dbReference type="Proteomes" id="UP001148786">
    <property type="component" value="Unassembled WGS sequence"/>
</dbReference>
<protein>
    <recommendedName>
        <fullName evidence="3">DUF6533 domain-containing protein</fullName>
    </recommendedName>
</protein>
<feature type="transmembrane region" description="Helical" evidence="2">
    <location>
        <begin position="134"/>
        <end position="158"/>
    </location>
</feature>
<reference evidence="4" key="1">
    <citation type="submission" date="2022-07" db="EMBL/GenBank/DDBJ databases">
        <title>Genome Sequence of Agrocybe chaxingu.</title>
        <authorList>
            <person name="Buettner E."/>
        </authorList>
    </citation>
    <scope>NUCLEOTIDE SEQUENCE</scope>
    <source>
        <strain evidence="4">MP-N11</strain>
    </source>
</reference>
<gene>
    <name evidence="4" type="ORF">NLJ89_g7610</name>
</gene>
<evidence type="ECO:0000313" key="4">
    <source>
        <dbReference type="EMBL" id="KAJ3505071.1"/>
    </source>
</evidence>
<feature type="region of interest" description="Disordered" evidence="1">
    <location>
        <begin position="210"/>
        <end position="230"/>
    </location>
</feature>
<dbReference type="InterPro" id="IPR045340">
    <property type="entry name" value="DUF6533"/>
</dbReference>
<feature type="transmembrane region" description="Helical" evidence="2">
    <location>
        <begin position="287"/>
        <end position="309"/>
    </location>
</feature>
<proteinExistence type="predicted"/>
<feature type="transmembrane region" description="Helical" evidence="2">
    <location>
        <begin position="99"/>
        <end position="122"/>
    </location>
</feature>
<comment type="caution">
    <text evidence="4">The sequence shown here is derived from an EMBL/GenBank/DDBJ whole genome shotgun (WGS) entry which is preliminary data.</text>
</comment>
<sequence length="411" mass="45594">MAAQNLSSVDPNTLPNPFTPLAFLPPHVAFQASFTLYVAVCCLAIIIWDILHTIAADYQLAFKQRFTRTTLAYFLSRYSTLGYLIGKCIQLTAELPDCHILETIMCAFYTVTHATTGLLLYFRVCAVYNNNLFIRIFFGITWLGVIGCASVTFGGLVGEHIGPTQFCTSRVTKKYIPTPWLMDFVNDTLVFVAIMWKLSSDVGQRLDDRHTGPRIGARAGKGSQTGSGSSVRRRFDWRALKLINRPTSLQRLTDVFLQDSQVFYLIAVAMNFATIITYFIVNNPPDSPFRIMLVFPNTIIVNIMACRVYRNMKLGRPGLLPGSTGPSLTRPDVSGANMNFNVPNVTRGEQGAVYHMQSIRSLPENGGSNDDITDSKGGITITTDVRTYSGLGENDNQHDLEMGKVRPLATD</sequence>
<organism evidence="4 5">
    <name type="scientific">Agrocybe chaxingu</name>
    <dbReference type="NCBI Taxonomy" id="84603"/>
    <lineage>
        <taxon>Eukaryota</taxon>
        <taxon>Fungi</taxon>
        <taxon>Dikarya</taxon>
        <taxon>Basidiomycota</taxon>
        <taxon>Agaricomycotina</taxon>
        <taxon>Agaricomycetes</taxon>
        <taxon>Agaricomycetidae</taxon>
        <taxon>Agaricales</taxon>
        <taxon>Agaricineae</taxon>
        <taxon>Strophariaceae</taxon>
        <taxon>Agrocybe</taxon>
    </lineage>
</organism>
<dbReference type="EMBL" id="JANKHO010000928">
    <property type="protein sequence ID" value="KAJ3505071.1"/>
    <property type="molecule type" value="Genomic_DNA"/>
</dbReference>
<feature type="transmembrane region" description="Helical" evidence="2">
    <location>
        <begin position="262"/>
        <end position="281"/>
    </location>
</feature>
<feature type="transmembrane region" description="Helical" evidence="2">
    <location>
        <begin position="71"/>
        <end position="93"/>
    </location>
</feature>
<keyword evidence="5" id="KW-1185">Reference proteome</keyword>
<feature type="transmembrane region" description="Helical" evidence="2">
    <location>
        <begin position="178"/>
        <end position="196"/>
    </location>
</feature>
<feature type="compositionally biased region" description="Basic and acidic residues" evidence="1">
    <location>
        <begin position="395"/>
        <end position="404"/>
    </location>
</feature>
<name>A0A9W8JX00_9AGAR</name>
<dbReference type="OrthoDB" id="3038990at2759"/>
<accession>A0A9W8JX00</accession>
<evidence type="ECO:0000259" key="3">
    <source>
        <dbReference type="Pfam" id="PF20151"/>
    </source>
</evidence>